<comment type="caution">
    <text evidence="2">The sequence shown here is derived from an EMBL/GenBank/DDBJ whole genome shotgun (WGS) entry which is preliminary data.</text>
</comment>
<dbReference type="Proteomes" id="UP000775547">
    <property type="component" value="Unassembled WGS sequence"/>
</dbReference>
<name>A0A9P7G3E9_9AGAR</name>
<dbReference type="Gene3D" id="2.60.120.200">
    <property type="match status" value="1"/>
</dbReference>
<evidence type="ECO:0000313" key="2">
    <source>
        <dbReference type="EMBL" id="KAG5640087.1"/>
    </source>
</evidence>
<dbReference type="SUPFAM" id="SSF49899">
    <property type="entry name" value="Concanavalin A-like lectins/glucanases"/>
    <property type="match status" value="1"/>
</dbReference>
<dbReference type="PANTHER" id="PTHR35332">
    <property type="entry name" value="REGULATION OF ENOLASE PROTEIN 1"/>
    <property type="match status" value="1"/>
</dbReference>
<evidence type="ECO:0000313" key="3">
    <source>
        <dbReference type="Proteomes" id="UP000775547"/>
    </source>
</evidence>
<sequence>MRTTIVLAFTLSTAIMTSVATDPTTPSLRALHTSQKAPTSFPFALTIAPDTDLWLKPAPINGPLTSKPLITTNQPTFYTSVTLSKFVRASVTVSFLPEILYDQAGLALLFPRDPSKWIKGGLEWVDNQAKRSVVATTGHSKGADWSVSPPVAGASDAAAGRVRTVVEFEREEEGKGTSLLIKIGGELVREITWVFAAPGDPNEELWVGFYAARPAKPDVAGDFNVSVEKWDIVEKKRH</sequence>
<feature type="signal peptide" evidence="1">
    <location>
        <begin position="1"/>
        <end position="20"/>
    </location>
</feature>
<reference evidence="2" key="2">
    <citation type="submission" date="2021-10" db="EMBL/GenBank/DDBJ databases">
        <title>Phylogenomics reveals ancestral predisposition of the termite-cultivated fungus Termitomyces towards a domesticated lifestyle.</title>
        <authorList>
            <person name="Auxier B."/>
            <person name="Grum-Grzhimaylo A."/>
            <person name="Cardenas M.E."/>
            <person name="Lodge J.D."/>
            <person name="Laessoe T."/>
            <person name="Pedersen O."/>
            <person name="Smith M.E."/>
            <person name="Kuyper T.W."/>
            <person name="Franco-Molano E.A."/>
            <person name="Baroni T.J."/>
            <person name="Aanen D.K."/>
        </authorList>
    </citation>
    <scope>NUCLEOTIDE SEQUENCE</scope>
    <source>
        <strain evidence="2">AP01</strain>
        <tissue evidence="2">Mycelium</tissue>
    </source>
</reference>
<feature type="chain" id="PRO_5040334318" evidence="1">
    <location>
        <begin position="21"/>
        <end position="238"/>
    </location>
</feature>
<dbReference type="InterPro" id="IPR013320">
    <property type="entry name" value="ConA-like_dom_sf"/>
</dbReference>
<accession>A0A9P7G3E9</accession>
<evidence type="ECO:0000256" key="1">
    <source>
        <dbReference type="SAM" id="SignalP"/>
    </source>
</evidence>
<keyword evidence="3" id="KW-1185">Reference proteome</keyword>
<dbReference type="Pfam" id="PF07081">
    <property type="entry name" value="DUF1349"/>
    <property type="match status" value="1"/>
</dbReference>
<protein>
    <submittedName>
        <fullName evidence="2">Uncharacterized protein</fullName>
    </submittedName>
</protein>
<keyword evidence="1" id="KW-0732">Signal</keyword>
<gene>
    <name evidence="2" type="ORF">DXG03_001261</name>
</gene>
<organism evidence="2 3">
    <name type="scientific">Asterophora parasitica</name>
    <dbReference type="NCBI Taxonomy" id="117018"/>
    <lineage>
        <taxon>Eukaryota</taxon>
        <taxon>Fungi</taxon>
        <taxon>Dikarya</taxon>
        <taxon>Basidiomycota</taxon>
        <taxon>Agaricomycotina</taxon>
        <taxon>Agaricomycetes</taxon>
        <taxon>Agaricomycetidae</taxon>
        <taxon>Agaricales</taxon>
        <taxon>Tricholomatineae</taxon>
        <taxon>Lyophyllaceae</taxon>
        <taxon>Asterophora</taxon>
    </lineage>
</organism>
<dbReference type="InterPro" id="IPR009784">
    <property type="entry name" value="DUF1349"/>
</dbReference>
<dbReference type="OrthoDB" id="42525at2759"/>
<proteinExistence type="predicted"/>
<reference evidence="2" key="1">
    <citation type="submission" date="2020-07" db="EMBL/GenBank/DDBJ databases">
        <authorList>
            <person name="Nieuwenhuis M."/>
            <person name="Van De Peppel L.J.J."/>
        </authorList>
    </citation>
    <scope>NUCLEOTIDE SEQUENCE</scope>
    <source>
        <strain evidence="2">AP01</strain>
        <tissue evidence="2">Mycelium</tissue>
    </source>
</reference>
<dbReference type="AlphaFoldDB" id="A0A9P7G3E9"/>
<dbReference type="EMBL" id="JABCKV010001235">
    <property type="protein sequence ID" value="KAG5640087.1"/>
    <property type="molecule type" value="Genomic_DNA"/>
</dbReference>
<dbReference type="PANTHER" id="PTHR35332:SF2">
    <property type="entry name" value="REGULATION OF ENOLASE PROTEIN 1"/>
    <property type="match status" value="1"/>
</dbReference>